<dbReference type="Proteomes" id="UP001595075">
    <property type="component" value="Unassembled WGS sequence"/>
</dbReference>
<gene>
    <name evidence="2" type="ORF">VTL71DRAFT_16007</name>
</gene>
<sequence>MRDQTQVLRIWADALCINQSNDEKKAQQVANMGEVYQTAARTIIHLGPLTPQVYRNLEYVLRKIHVDWWTAGLGNSYGSIITDAEEDQLNRAWFPRDWVLQELAFPRHPWIQFGSKRVVWLLLCNVLVPLSHNHDKFRDGLNMEFRGVRILQGMAMMRYRGFINEPLWTLLVRRQGLGATDPQGLVYAHMCMASDSRTLDEYASIDYRQEHDVSELYVQVLDTLLIRLVWFPCSSSGTKAPLKSITLTYLLGHQTGGKQQQEIVEDAVDIPECFNSSLKILIF</sequence>
<keyword evidence="3" id="KW-1185">Reference proteome</keyword>
<dbReference type="EMBL" id="JAZHXI010000009">
    <property type="protein sequence ID" value="KAL2067909.1"/>
    <property type="molecule type" value="Genomic_DNA"/>
</dbReference>
<reference evidence="2 3" key="1">
    <citation type="journal article" date="2024" name="Commun. Biol.">
        <title>Comparative genomic analysis of thermophilic fungi reveals convergent evolutionary adaptations and gene losses.</title>
        <authorList>
            <person name="Steindorff A.S."/>
            <person name="Aguilar-Pontes M.V."/>
            <person name="Robinson A.J."/>
            <person name="Andreopoulos B."/>
            <person name="LaButti K."/>
            <person name="Kuo A."/>
            <person name="Mondo S."/>
            <person name="Riley R."/>
            <person name="Otillar R."/>
            <person name="Haridas S."/>
            <person name="Lipzen A."/>
            <person name="Grimwood J."/>
            <person name="Schmutz J."/>
            <person name="Clum A."/>
            <person name="Reid I.D."/>
            <person name="Moisan M.C."/>
            <person name="Butler G."/>
            <person name="Nguyen T.T.M."/>
            <person name="Dewar K."/>
            <person name="Conant G."/>
            <person name="Drula E."/>
            <person name="Henrissat B."/>
            <person name="Hansel C."/>
            <person name="Singer S."/>
            <person name="Hutchinson M.I."/>
            <person name="de Vries R.P."/>
            <person name="Natvig D.O."/>
            <person name="Powell A.J."/>
            <person name="Tsang A."/>
            <person name="Grigoriev I.V."/>
        </authorList>
    </citation>
    <scope>NUCLEOTIDE SEQUENCE [LARGE SCALE GENOMIC DNA]</scope>
    <source>
        <strain evidence="2 3">CBS 494.80</strain>
    </source>
</reference>
<dbReference type="InterPro" id="IPR052895">
    <property type="entry name" value="HetReg/Transcr_Mod"/>
</dbReference>
<organism evidence="2 3">
    <name type="scientific">Oculimacula yallundae</name>
    <dbReference type="NCBI Taxonomy" id="86028"/>
    <lineage>
        <taxon>Eukaryota</taxon>
        <taxon>Fungi</taxon>
        <taxon>Dikarya</taxon>
        <taxon>Ascomycota</taxon>
        <taxon>Pezizomycotina</taxon>
        <taxon>Leotiomycetes</taxon>
        <taxon>Helotiales</taxon>
        <taxon>Ploettnerulaceae</taxon>
        <taxon>Oculimacula</taxon>
    </lineage>
</organism>
<dbReference type="PANTHER" id="PTHR24148:SF64">
    <property type="entry name" value="HETEROKARYON INCOMPATIBILITY DOMAIN-CONTAINING PROTEIN"/>
    <property type="match status" value="1"/>
</dbReference>
<evidence type="ECO:0000313" key="3">
    <source>
        <dbReference type="Proteomes" id="UP001595075"/>
    </source>
</evidence>
<accession>A0ABR4CFH5</accession>
<dbReference type="PANTHER" id="PTHR24148">
    <property type="entry name" value="ANKYRIN REPEAT DOMAIN-CONTAINING PROTEIN 39 HOMOLOG-RELATED"/>
    <property type="match status" value="1"/>
</dbReference>
<comment type="caution">
    <text evidence="2">The sequence shown here is derived from an EMBL/GenBank/DDBJ whole genome shotgun (WGS) entry which is preliminary data.</text>
</comment>
<evidence type="ECO:0000259" key="1">
    <source>
        <dbReference type="Pfam" id="PF06985"/>
    </source>
</evidence>
<name>A0ABR4CFH5_9HELO</name>
<dbReference type="InterPro" id="IPR010730">
    <property type="entry name" value="HET"/>
</dbReference>
<feature type="domain" description="Heterokaryon incompatibility" evidence="1">
    <location>
        <begin position="5"/>
        <end position="102"/>
    </location>
</feature>
<evidence type="ECO:0000313" key="2">
    <source>
        <dbReference type="EMBL" id="KAL2067909.1"/>
    </source>
</evidence>
<proteinExistence type="predicted"/>
<protein>
    <recommendedName>
        <fullName evidence="1">Heterokaryon incompatibility domain-containing protein</fullName>
    </recommendedName>
</protein>
<dbReference type="Pfam" id="PF06985">
    <property type="entry name" value="HET"/>
    <property type="match status" value="1"/>
</dbReference>